<comment type="caution">
    <text evidence="2">The sequence shown here is derived from an EMBL/GenBank/DDBJ whole genome shotgun (WGS) entry which is preliminary data.</text>
</comment>
<protein>
    <submittedName>
        <fullName evidence="2">CHAT domain-containing protein</fullName>
    </submittedName>
</protein>
<proteinExistence type="predicted"/>
<dbReference type="Proteomes" id="UP000886050">
    <property type="component" value="Unassembled WGS sequence"/>
</dbReference>
<evidence type="ECO:0000259" key="1">
    <source>
        <dbReference type="Pfam" id="PF12770"/>
    </source>
</evidence>
<reference evidence="2" key="1">
    <citation type="journal article" date="2020" name="mSystems">
        <title>Genome- and Community-Level Interaction Insights into Carbon Utilization and Element Cycling Functions of Hydrothermarchaeota in Hydrothermal Sediment.</title>
        <authorList>
            <person name="Zhou Z."/>
            <person name="Liu Y."/>
            <person name="Xu W."/>
            <person name="Pan J."/>
            <person name="Luo Z.H."/>
            <person name="Li M."/>
        </authorList>
    </citation>
    <scope>NUCLEOTIDE SEQUENCE [LARGE SCALE GENOMIC DNA]</scope>
    <source>
        <strain evidence="2">HyVt-96</strain>
    </source>
</reference>
<sequence>TVEAQGFSKILKRLKTRAKSFADKEILENLYSTLIHPIQRFLLSNNLVIIPYGRMIHIPFNILYDGKGFLFEKYNISILPAYRILASRYFKKNYDTFLGLAITEVKKRYFPFARWEIEKASRFFKRSTILINEESERFFSLVPHFDVIHLATHSVAVEDDPLRSFYTLKRNGAKIKPLAINDLLNLRYSRNPMLVISSCSLWKAFFPEEESIYSVLNTLFERGISGILITRTELGDKEAMLITEGFYTELSQGKRPFMVLSSTLRKLVYLFGIDSPELLGSYVYFGL</sequence>
<dbReference type="Pfam" id="PF12770">
    <property type="entry name" value="CHAT"/>
    <property type="match status" value="1"/>
</dbReference>
<gene>
    <name evidence="2" type="ORF">ENL43_02750</name>
</gene>
<dbReference type="AlphaFoldDB" id="A0A7V5HN35"/>
<organism evidence="2">
    <name type="scientific">candidate division WOR-3 bacterium</name>
    <dbReference type="NCBI Taxonomy" id="2052148"/>
    <lineage>
        <taxon>Bacteria</taxon>
        <taxon>Bacteria division WOR-3</taxon>
    </lineage>
</organism>
<accession>A0A7V5HN35</accession>
<dbReference type="InterPro" id="IPR024983">
    <property type="entry name" value="CHAT_dom"/>
</dbReference>
<feature type="domain" description="CHAT" evidence="1">
    <location>
        <begin position="25"/>
        <end position="263"/>
    </location>
</feature>
<feature type="non-terminal residue" evidence="2">
    <location>
        <position position="1"/>
    </location>
</feature>
<dbReference type="EMBL" id="DRTX01000143">
    <property type="protein sequence ID" value="HHF53268.1"/>
    <property type="molecule type" value="Genomic_DNA"/>
</dbReference>
<name>A0A7V5HN35_UNCW3</name>
<evidence type="ECO:0000313" key="2">
    <source>
        <dbReference type="EMBL" id="HHF53268.1"/>
    </source>
</evidence>